<sequence>MYTQSLWHPHRKKSLVIKSDEQVDQSMTLPVYLEYFKTIISYFCCSYEFFSKPWGEKIWSRLFVTIAVASFLSAKPKHLKEHDIVKDKLYLHQLNGIGSQNTNLSMPCTYSDYVHMTLKQDPETLIRYHHSMPDCFSRNCLPYVSGRKGHVGMHAISSSKNRQLYIPDYVAPMRKLQLQNPSDYEFDVLRDDVYCPNVPWSKQCCPFSDDMRRQNQQSDHDSSSKISFEGSSKNKKKKKRLLPIIDPKKWKEYFRWYLYNITRKYYFRR</sequence>
<evidence type="ECO:0000256" key="1">
    <source>
        <dbReference type="SAM" id="MobiDB-lite"/>
    </source>
</evidence>
<feature type="compositionally biased region" description="Basic and acidic residues" evidence="1">
    <location>
        <begin position="211"/>
        <end position="223"/>
    </location>
</feature>
<comment type="caution">
    <text evidence="2">The sequence shown here is derived from an EMBL/GenBank/DDBJ whole genome shotgun (WGS) entry which is preliminary data.</text>
</comment>
<dbReference type="AlphaFoldDB" id="A0AAV4PT87"/>
<evidence type="ECO:0000313" key="2">
    <source>
        <dbReference type="EMBL" id="GIX99014.1"/>
    </source>
</evidence>
<accession>A0AAV4PT87</accession>
<protein>
    <submittedName>
        <fullName evidence="2">Uncharacterized protein</fullName>
    </submittedName>
</protein>
<organism evidence="2 3">
    <name type="scientific">Caerostris extrusa</name>
    <name type="common">Bark spider</name>
    <name type="synonym">Caerostris bankana</name>
    <dbReference type="NCBI Taxonomy" id="172846"/>
    <lineage>
        <taxon>Eukaryota</taxon>
        <taxon>Metazoa</taxon>
        <taxon>Ecdysozoa</taxon>
        <taxon>Arthropoda</taxon>
        <taxon>Chelicerata</taxon>
        <taxon>Arachnida</taxon>
        <taxon>Araneae</taxon>
        <taxon>Araneomorphae</taxon>
        <taxon>Entelegynae</taxon>
        <taxon>Araneoidea</taxon>
        <taxon>Araneidae</taxon>
        <taxon>Caerostris</taxon>
    </lineage>
</organism>
<reference evidence="2 3" key="1">
    <citation type="submission" date="2021-06" db="EMBL/GenBank/DDBJ databases">
        <title>Caerostris extrusa draft genome.</title>
        <authorList>
            <person name="Kono N."/>
            <person name="Arakawa K."/>
        </authorList>
    </citation>
    <scope>NUCLEOTIDE SEQUENCE [LARGE SCALE GENOMIC DNA]</scope>
</reference>
<dbReference type="EMBL" id="BPLR01004994">
    <property type="protein sequence ID" value="GIX99014.1"/>
    <property type="molecule type" value="Genomic_DNA"/>
</dbReference>
<name>A0AAV4PT87_CAEEX</name>
<proteinExistence type="predicted"/>
<feature type="region of interest" description="Disordered" evidence="1">
    <location>
        <begin position="211"/>
        <end position="234"/>
    </location>
</feature>
<gene>
    <name evidence="2" type="primary">AVEN_129629_1</name>
    <name evidence="2" type="ORF">CEXT_382431</name>
</gene>
<keyword evidence="3" id="KW-1185">Reference proteome</keyword>
<evidence type="ECO:0000313" key="3">
    <source>
        <dbReference type="Proteomes" id="UP001054945"/>
    </source>
</evidence>
<dbReference type="Proteomes" id="UP001054945">
    <property type="component" value="Unassembled WGS sequence"/>
</dbReference>